<keyword evidence="3" id="KW-0238">DNA-binding</keyword>
<dbReference type="SUPFAM" id="SSF52172">
    <property type="entry name" value="CheY-like"/>
    <property type="match status" value="1"/>
</dbReference>
<feature type="non-terminal residue" evidence="7">
    <location>
        <position position="120"/>
    </location>
</feature>
<gene>
    <name evidence="7" type="ORF">GNF83_14325</name>
</gene>
<evidence type="ECO:0000256" key="5">
    <source>
        <dbReference type="PROSITE-ProRule" id="PRU00169"/>
    </source>
</evidence>
<evidence type="ECO:0000256" key="3">
    <source>
        <dbReference type="ARBA" id="ARBA00023125"/>
    </source>
</evidence>
<comment type="caution">
    <text evidence="7">The sequence shown here is derived from an EMBL/GenBank/DDBJ whole genome shotgun (WGS) entry which is preliminary data.</text>
</comment>
<keyword evidence="5" id="KW-0597">Phosphoprotein</keyword>
<dbReference type="PROSITE" id="PS50110">
    <property type="entry name" value="RESPONSE_REGULATORY"/>
    <property type="match status" value="1"/>
</dbReference>
<dbReference type="Pfam" id="PF00072">
    <property type="entry name" value="Response_reg"/>
    <property type="match status" value="1"/>
</dbReference>
<name>A0AAW9KJR1_CLOPF</name>
<dbReference type="GO" id="GO:0003677">
    <property type="term" value="F:DNA binding"/>
    <property type="evidence" value="ECO:0007669"/>
    <property type="project" value="UniProtKB-KW"/>
</dbReference>
<evidence type="ECO:0000313" key="7">
    <source>
        <dbReference type="EMBL" id="MDZ7542368.1"/>
    </source>
</evidence>
<dbReference type="GO" id="GO:0000160">
    <property type="term" value="P:phosphorelay signal transduction system"/>
    <property type="evidence" value="ECO:0007669"/>
    <property type="project" value="InterPro"/>
</dbReference>
<dbReference type="SMART" id="SM00448">
    <property type="entry name" value="REC"/>
    <property type="match status" value="1"/>
</dbReference>
<dbReference type="CDD" id="cd17536">
    <property type="entry name" value="REC_YesN-like"/>
    <property type="match status" value="1"/>
</dbReference>
<proteinExistence type="predicted"/>
<organism evidence="7 8">
    <name type="scientific">Clostridium perfringens</name>
    <dbReference type="NCBI Taxonomy" id="1502"/>
    <lineage>
        <taxon>Bacteria</taxon>
        <taxon>Bacillati</taxon>
        <taxon>Bacillota</taxon>
        <taxon>Clostridia</taxon>
        <taxon>Eubacteriales</taxon>
        <taxon>Clostridiaceae</taxon>
        <taxon>Clostridium</taxon>
    </lineage>
</organism>
<evidence type="ECO:0000313" key="8">
    <source>
        <dbReference type="Proteomes" id="UP001288944"/>
    </source>
</evidence>
<sequence length="120" mass="13987">MIMYKMLLVEDEPIVRLALKTQVNWQEYGFDEILEAADGSKALDIIRECKDIDIVITDINMPGINGMKLIEETKKFNNDIQFLVLSAYDDYEFVRKAFKLGIDDYTLKTEMDMEKILHTV</sequence>
<evidence type="ECO:0000256" key="4">
    <source>
        <dbReference type="ARBA" id="ARBA00024867"/>
    </source>
</evidence>
<evidence type="ECO:0000256" key="2">
    <source>
        <dbReference type="ARBA" id="ARBA00022490"/>
    </source>
</evidence>
<protein>
    <recommendedName>
        <fullName evidence="1">Stage 0 sporulation protein A homolog</fullName>
    </recommendedName>
</protein>
<accession>A0AAW9KJR1</accession>
<dbReference type="PANTHER" id="PTHR42713">
    <property type="entry name" value="HISTIDINE KINASE-RELATED"/>
    <property type="match status" value="1"/>
</dbReference>
<dbReference type="InterPro" id="IPR011006">
    <property type="entry name" value="CheY-like_superfamily"/>
</dbReference>
<feature type="modified residue" description="4-aspartylphosphate" evidence="5">
    <location>
        <position position="58"/>
    </location>
</feature>
<evidence type="ECO:0000256" key="1">
    <source>
        <dbReference type="ARBA" id="ARBA00018672"/>
    </source>
</evidence>
<dbReference type="AlphaFoldDB" id="A0AAW9KJR1"/>
<feature type="domain" description="Response regulatory" evidence="6">
    <location>
        <begin position="5"/>
        <end position="120"/>
    </location>
</feature>
<dbReference type="InterPro" id="IPR051552">
    <property type="entry name" value="HptR"/>
</dbReference>
<dbReference type="InterPro" id="IPR001789">
    <property type="entry name" value="Sig_transdc_resp-reg_receiver"/>
</dbReference>
<dbReference type="Proteomes" id="UP001288944">
    <property type="component" value="Unassembled WGS sequence"/>
</dbReference>
<dbReference type="PANTHER" id="PTHR42713:SF3">
    <property type="entry name" value="TRANSCRIPTIONAL REGULATORY PROTEIN HPTR"/>
    <property type="match status" value="1"/>
</dbReference>
<keyword evidence="2" id="KW-0963">Cytoplasm</keyword>
<reference evidence="7" key="1">
    <citation type="submission" date="2019-11" db="EMBL/GenBank/DDBJ databases">
        <title>Characterization of Clostridium perfringens isolates from swine manure treated agricultural soils.</title>
        <authorList>
            <person name="Wushke S.T."/>
        </authorList>
    </citation>
    <scope>NUCLEOTIDE SEQUENCE</scope>
    <source>
        <strain evidence="7">X62</strain>
    </source>
</reference>
<dbReference type="EMBL" id="WNUR01000101">
    <property type="protein sequence ID" value="MDZ7542368.1"/>
    <property type="molecule type" value="Genomic_DNA"/>
</dbReference>
<comment type="function">
    <text evidence="4">May play the central regulatory role in sporulation. It may be an element of the effector pathway responsible for the activation of sporulation genes in response to nutritional stress. Spo0A may act in concert with spo0H (a sigma factor) to control the expression of some genes that are critical to the sporulation process.</text>
</comment>
<evidence type="ECO:0000259" key="6">
    <source>
        <dbReference type="PROSITE" id="PS50110"/>
    </source>
</evidence>
<dbReference type="Gene3D" id="3.40.50.2300">
    <property type="match status" value="1"/>
</dbReference>